<dbReference type="AlphaFoldDB" id="A0A3P5X8T7"/>
<dbReference type="Proteomes" id="UP000270468">
    <property type="component" value="Unassembled WGS sequence"/>
</dbReference>
<dbReference type="EMBL" id="UXAV01000031">
    <property type="protein sequence ID" value="VDC24807.1"/>
    <property type="molecule type" value="Genomic_DNA"/>
</dbReference>
<gene>
    <name evidence="1" type="ORF">FILTAD_01098</name>
</gene>
<dbReference type="RefSeq" id="WP_124069524.1">
    <property type="nucleotide sequence ID" value="NZ_CBCRXF010000015.1"/>
</dbReference>
<keyword evidence="2" id="KW-1185">Reference proteome</keyword>
<name>A0A3P5X8T7_9BACL</name>
<dbReference type="OrthoDB" id="367880at2"/>
<accession>A0A3P5X8T7</accession>
<evidence type="ECO:0000313" key="2">
    <source>
        <dbReference type="Proteomes" id="UP000270468"/>
    </source>
</evidence>
<sequence>MGKKKNPGPRRKRMKREQRLLNAKTKWLPNTTAKNIAKSYSKWYGVDLQCAIRELETIGLYFSDEYKKQVVIAYENKIASKQKRKEEREA</sequence>
<proteinExistence type="predicted"/>
<evidence type="ECO:0000313" key="1">
    <source>
        <dbReference type="EMBL" id="VDC24807.1"/>
    </source>
</evidence>
<organism evidence="1 2">
    <name type="scientific">Filibacter tadaridae</name>
    <dbReference type="NCBI Taxonomy" id="2483811"/>
    <lineage>
        <taxon>Bacteria</taxon>
        <taxon>Bacillati</taxon>
        <taxon>Bacillota</taxon>
        <taxon>Bacilli</taxon>
        <taxon>Bacillales</taxon>
        <taxon>Caryophanaceae</taxon>
        <taxon>Filibacter</taxon>
    </lineage>
</organism>
<protein>
    <submittedName>
        <fullName evidence="1">Uncharacterized protein</fullName>
    </submittedName>
</protein>
<reference evidence="1 2" key="1">
    <citation type="submission" date="2018-11" db="EMBL/GenBank/DDBJ databases">
        <authorList>
            <person name="Criscuolo A."/>
        </authorList>
    </citation>
    <scope>NUCLEOTIDE SEQUENCE [LARGE SCALE GENOMIC DNA]</scope>
    <source>
        <strain evidence="1">ATB-66</strain>
    </source>
</reference>